<sequence>MQKLKIAIITLITLLSAKTSLAQQYMKFSWKDLNIDYSAFAYLIDSENVIVRINSTQSGVLKLAEAAGKLRVHPGYSSKARVLEIGIGEVIYSKDNKMSGSFPAFRLFQENYDPVTNKVSGRSYVAQATKIAQKGYLSSRPDVKVQVYNKLSDVQQNVNAAAYFLKEEAYYKQFAKPSSPATNNNTSTNNNSGNKPAASQAATPVTVHLVLVGDTKDASIGESVKSDLIKMRSLFQNTMSVNKNIKFNIKEISGDQLISTNVENTVKSLTVGSNDAIILYYSGHGSNPKGSNSDFPTAAMIKSSYKLENMGNLVSNRNPRLAIVIGDLCNSVPRTRTALPDQPLMRSAPAQHDPARVAQLLIKAKGKIVSTSSSYDEYSYSLGNNGAFTNSFVDALTSAINSHSNMSATWDAVLKQSYKEAYNKTRDIVNKTGTKGQNGFYRGSVAYN</sequence>
<comment type="caution">
    <text evidence="4">The sequence shown here is derived from an EMBL/GenBank/DDBJ whole genome shotgun (WGS) entry which is preliminary data.</text>
</comment>
<feature type="chain" id="PRO_5020819724" evidence="2">
    <location>
        <begin position="23"/>
        <end position="448"/>
    </location>
</feature>
<dbReference type="Gene3D" id="3.40.50.1460">
    <property type="match status" value="1"/>
</dbReference>
<dbReference type="GO" id="GO:0006508">
    <property type="term" value="P:proteolysis"/>
    <property type="evidence" value="ECO:0007669"/>
    <property type="project" value="InterPro"/>
</dbReference>
<evidence type="ECO:0000313" key="4">
    <source>
        <dbReference type="EMBL" id="TDQ79481.1"/>
    </source>
</evidence>
<dbReference type="OrthoDB" id="976354at2"/>
<accession>A0A4R6WN15</accession>
<feature type="signal peptide" evidence="2">
    <location>
        <begin position="1"/>
        <end position="22"/>
    </location>
</feature>
<dbReference type="GO" id="GO:0004197">
    <property type="term" value="F:cysteine-type endopeptidase activity"/>
    <property type="evidence" value="ECO:0007669"/>
    <property type="project" value="InterPro"/>
</dbReference>
<dbReference type="EMBL" id="SNYV01000011">
    <property type="protein sequence ID" value="TDQ79481.1"/>
    <property type="molecule type" value="Genomic_DNA"/>
</dbReference>
<dbReference type="AlphaFoldDB" id="A0A4R6WN15"/>
<protein>
    <submittedName>
        <fullName evidence="4">Caspase domain-containing protein</fullName>
    </submittedName>
</protein>
<evidence type="ECO:0000256" key="2">
    <source>
        <dbReference type="SAM" id="SignalP"/>
    </source>
</evidence>
<gene>
    <name evidence="4" type="ORF">CLV99_0919</name>
</gene>
<proteinExistence type="predicted"/>
<feature type="domain" description="Peptidase C14 caspase" evidence="3">
    <location>
        <begin position="247"/>
        <end position="435"/>
    </location>
</feature>
<dbReference type="InterPro" id="IPR011600">
    <property type="entry name" value="Pept_C14_caspase"/>
</dbReference>
<name>A0A4R6WN15_9SPHI</name>
<keyword evidence="2" id="KW-0732">Signal</keyword>
<evidence type="ECO:0000313" key="5">
    <source>
        <dbReference type="Proteomes" id="UP000295292"/>
    </source>
</evidence>
<dbReference type="RefSeq" id="WP_133583273.1">
    <property type="nucleotide sequence ID" value="NZ_SNYV01000011.1"/>
</dbReference>
<reference evidence="4 5" key="1">
    <citation type="submission" date="2019-03" db="EMBL/GenBank/DDBJ databases">
        <title>Genomic Encyclopedia of Archaeal and Bacterial Type Strains, Phase II (KMG-II): from individual species to whole genera.</title>
        <authorList>
            <person name="Goeker M."/>
        </authorList>
    </citation>
    <scope>NUCLEOTIDE SEQUENCE [LARGE SCALE GENOMIC DNA]</scope>
    <source>
        <strain evidence="4 5">DSM 28353</strain>
    </source>
</reference>
<dbReference type="Pfam" id="PF00656">
    <property type="entry name" value="Peptidase_C14"/>
    <property type="match status" value="1"/>
</dbReference>
<evidence type="ECO:0000256" key="1">
    <source>
        <dbReference type="SAM" id="MobiDB-lite"/>
    </source>
</evidence>
<organism evidence="4 5">
    <name type="scientific">Sphingobacterium yanglingense</name>
    <dbReference type="NCBI Taxonomy" id="1437280"/>
    <lineage>
        <taxon>Bacteria</taxon>
        <taxon>Pseudomonadati</taxon>
        <taxon>Bacteroidota</taxon>
        <taxon>Sphingobacteriia</taxon>
        <taxon>Sphingobacteriales</taxon>
        <taxon>Sphingobacteriaceae</taxon>
        <taxon>Sphingobacterium</taxon>
    </lineage>
</organism>
<dbReference type="Proteomes" id="UP000295292">
    <property type="component" value="Unassembled WGS sequence"/>
</dbReference>
<feature type="compositionally biased region" description="Low complexity" evidence="1">
    <location>
        <begin position="182"/>
        <end position="194"/>
    </location>
</feature>
<feature type="region of interest" description="Disordered" evidence="1">
    <location>
        <begin position="176"/>
        <end position="199"/>
    </location>
</feature>
<evidence type="ECO:0000259" key="3">
    <source>
        <dbReference type="Pfam" id="PF00656"/>
    </source>
</evidence>
<keyword evidence="5" id="KW-1185">Reference proteome</keyword>